<evidence type="ECO:0000313" key="3">
    <source>
        <dbReference type="Proteomes" id="UP000274504"/>
    </source>
</evidence>
<dbReference type="EMBL" id="UYSG01001425">
    <property type="protein sequence ID" value="VDL43413.1"/>
    <property type="molecule type" value="Genomic_DNA"/>
</dbReference>
<name>A0A158QDZ5_HYMDI</name>
<keyword evidence="1" id="KW-1133">Transmembrane helix</keyword>
<evidence type="ECO:0000256" key="1">
    <source>
        <dbReference type="SAM" id="Phobius"/>
    </source>
</evidence>
<keyword evidence="1" id="KW-0472">Membrane</keyword>
<protein>
    <submittedName>
        <fullName evidence="4">Cadherin domain-containing protein</fullName>
    </submittedName>
</protein>
<dbReference type="AlphaFoldDB" id="A0A158QDZ5"/>
<accession>A0A158QDZ5</accession>
<reference evidence="4" key="1">
    <citation type="submission" date="2016-04" db="UniProtKB">
        <authorList>
            <consortium name="WormBaseParasite"/>
        </authorList>
    </citation>
    <scope>IDENTIFICATION</scope>
</reference>
<organism evidence="4">
    <name type="scientific">Hymenolepis diminuta</name>
    <name type="common">Rat tapeworm</name>
    <dbReference type="NCBI Taxonomy" id="6216"/>
    <lineage>
        <taxon>Eukaryota</taxon>
        <taxon>Metazoa</taxon>
        <taxon>Spiralia</taxon>
        <taxon>Lophotrochozoa</taxon>
        <taxon>Platyhelminthes</taxon>
        <taxon>Cestoda</taxon>
        <taxon>Eucestoda</taxon>
        <taxon>Cyclophyllidea</taxon>
        <taxon>Hymenolepididae</taxon>
        <taxon>Hymenolepis</taxon>
    </lineage>
</organism>
<proteinExistence type="predicted"/>
<dbReference type="Pfam" id="PF16184">
    <property type="entry name" value="Cadherin_3"/>
    <property type="match status" value="1"/>
</dbReference>
<dbReference type="OrthoDB" id="430044at2759"/>
<evidence type="ECO:0000313" key="2">
    <source>
        <dbReference type="EMBL" id="VDL43413.1"/>
    </source>
</evidence>
<gene>
    <name evidence="2" type="ORF">HDID_LOCUS4079</name>
</gene>
<evidence type="ECO:0000313" key="4">
    <source>
        <dbReference type="WBParaSite" id="HDID_0000408101-mRNA-1"/>
    </source>
</evidence>
<sequence length="806" mass="92019">MTFFLLVRGVPVYLIRLETAQIWWSSVTEISPSNLAAQVTAAYEDSEVNDYAHIEYKIRGLKGGLISSSSNELIPVSIFSNEDIQQHRVVFQHDGKSSSAGFKFSLIYGNYESAVHEFNIDVQAVKNLSLRINPIIGQVDSFSEVSMTNISPLLILTDDKNYDLTRICKTDGLKVSYKVMDTQSPCYFEVKSATNIYGSTTQASTFTHYDISSGHVLISCTKAAQSKTAVHLKAQVIDSISSNLQRIIYTSEMLKIDVIIHEKFAGISREVSIINLEDPQSFRLEDSRMYDIGYSEYQPALNSVYVVKSLPIYGDILCDEKAVKIGDAVCKSPIYKHIGGPGILDKFLVERDEKYLSDFTQDNIRLVVCEDWPDCQLNARVIEIQLDEFPVEKRILYQNIYYDSQNRSIPIRIDQRPLSNETFLITLKPNIGQVLYDNFEVVEISPSAISTNRISYYRPEWNTSNDEFVLEQSRSLITVVFRVVSRPLIRFKTFYVPYGKEFVLNSRLFDYSSLQESIERLRKRGLVDINSNLKQALMFSAPRNTSIGKFFKTLNDRNETKILEFTYKELSNEIVKFKNYDNITVQTTTDEIRIKVSAPMFMAAQMVPIKISVMSTQYNVQDNILLSDFVDEMGPIDSQIGTTIYDVKQQKSGNLKIWFAIAIGIVCFIVCIFVTVAYFYLRRWRSQRRIQTRCTAEPLVYVDSYRPKPTQVSRMIERTDKSLPSPIMVVPLTVITSQNTSTGTVLADQFEHWERRDSRQEIPTTTFYVIHGDSMIDGEQTDTQTIPCIVSQTPITTTPLTKSQQI</sequence>
<keyword evidence="1" id="KW-0812">Transmembrane</keyword>
<feature type="transmembrane region" description="Helical" evidence="1">
    <location>
        <begin position="657"/>
        <end position="681"/>
    </location>
</feature>
<reference evidence="2 3" key="2">
    <citation type="submission" date="2018-11" db="EMBL/GenBank/DDBJ databases">
        <authorList>
            <consortium name="Pathogen Informatics"/>
        </authorList>
    </citation>
    <scope>NUCLEOTIDE SEQUENCE [LARGE SCALE GENOMIC DNA]</scope>
</reference>
<dbReference type="Proteomes" id="UP000274504">
    <property type="component" value="Unassembled WGS sequence"/>
</dbReference>
<dbReference type="WBParaSite" id="HDID_0000408101-mRNA-1">
    <property type="protein sequence ID" value="HDID_0000408101-mRNA-1"/>
    <property type="gene ID" value="HDID_0000408101"/>
</dbReference>